<dbReference type="Proteomes" id="UP001269819">
    <property type="component" value="Unassembled WGS sequence"/>
</dbReference>
<evidence type="ECO:0000259" key="6">
    <source>
        <dbReference type="Pfam" id="PF02350"/>
    </source>
</evidence>
<protein>
    <recommendedName>
        <fullName evidence="4">UDP-N-acetylglucosamine 2-epimerase (non-hydrolyzing)</fullName>
        <ecNumber evidence="4">5.1.3.14</ecNumber>
    </recommendedName>
</protein>
<evidence type="ECO:0000256" key="1">
    <source>
        <dbReference type="ARBA" id="ARBA00023235"/>
    </source>
</evidence>
<dbReference type="SUPFAM" id="SSF53756">
    <property type="entry name" value="UDP-Glycosyltransferase/glycogen phosphorylase"/>
    <property type="match status" value="1"/>
</dbReference>
<accession>A0ABU3VZM2</accession>
<comment type="catalytic activity">
    <reaction evidence="2">
        <text>UDP-N-acetyl-alpha-D-glucosamine = UDP-N-acetyl-alpha-D-mannosamine</text>
        <dbReference type="Rhea" id="RHEA:17213"/>
        <dbReference type="ChEBI" id="CHEBI:57705"/>
        <dbReference type="ChEBI" id="CHEBI:68623"/>
        <dbReference type="EC" id="5.1.3.14"/>
    </reaction>
</comment>
<comment type="caution">
    <text evidence="7">The sequence shown here is derived from an EMBL/GenBank/DDBJ whole genome shotgun (WGS) entry which is preliminary data.</text>
</comment>
<dbReference type="Pfam" id="PF02350">
    <property type="entry name" value="Epimerase_2"/>
    <property type="match status" value="1"/>
</dbReference>
<gene>
    <name evidence="7" type="primary">wecB</name>
    <name evidence="7" type="ORF">RYS15_13690</name>
</gene>
<dbReference type="NCBIfam" id="TIGR00236">
    <property type="entry name" value="wecB"/>
    <property type="match status" value="1"/>
</dbReference>
<sequence length="374" mass="40976">MKVLTVFGTRPEAIKMAPLVQALGDDSRFESYVCVTAQHREMLDQVLNLFTIEPQFDLNVMKPGQSLAELTGRVIAGVDQVLQEVRPDCLLVHGDTTTTFAASLAGYYHKTCIGHVEAGLRTGNLYSPWPEEGNRRLTGALTNLHFAPTDGARQNLLAEGVEDGLITVTGNTVIDALLNVADRIQRAPELQTELAGRFPFLAADRRLILVTGHRRESFGGGFERICDALARIASNHPECDVVYPVHLNPQVQEPVRRRLGQTPNAHLIAPQDYLPFVYLMQRSHLILTDSGGIQEEAPSLGKPVLVLRDTTERPEAVDAGTVKLVGTNVEAITGTVETLLNDTRAYDDMARAHNPYGDGQACERIIASLAQTLR</sequence>
<dbReference type="Gene3D" id="3.40.50.2000">
    <property type="entry name" value="Glycogen Phosphorylase B"/>
    <property type="match status" value="2"/>
</dbReference>
<evidence type="ECO:0000313" key="8">
    <source>
        <dbReference type="Proteomes" id="UP001269819"/>
    </source>
</evidence>
<comment type="similarity">
    <text evidence="3 5">Belongs to the UDP-N-acetylglucosamine 2-epimerase family.</text>
</comment>
<keyword evidence="8" id="KW-1185">Reference proteome</keyword>
<evidence type="ECO:0000256" key="3">
    <source>
        <dbReference type="ARBA" id="ARBA00038209"/>
    </source>
</evidence>
<evidence type="ECO:0000256" key="5">
    <source>
        <dbReference type="RuleBase" id="RU003513"/>
    </source>
</evidence>
<evidence type="ECO:0000256" key="2">
    <source>
        <dbReference type="ARBA" id="ARBA00036080"/>
    </source>
</evidence>
<dbReference type="RefSeq" id="WP_316974237.1">
    <property type="nucleotide sequence ID" value="NZ_JAWIIJ010000009.1"/>
</dbReference>
<organism evidence="7 8">
    <name type="scientific">Marinobacter xestospongiae</name>
    <dbReference type="NCBI Taxonomy" id="994319"/>
    <lineage>
        <taxon>Bacteria</taxon>
        <taxon>Pseudomonadati</taxon>
        <taxon>Pseudomonadota</taxon>
        <taxon>Gammaproteobacteria</taxon>
        <taxon>Pseudomonadales</taxon>
        <taxon>Marinobacteraceae</taxon>
        <taxon>Marinobacter</taxon>
    </lineage>
</organism>
<evidence type="ECO:0000256" key="4">
    <source>
        <dbReference type="ARBA" id="ARBA00038858"/>
    </source>
</evidence>
<proteinExistence type="inferred from homology"/>
<reference evidence="7 8" key="1">
    <citation type="submission" date="2023-10" db="EMBL/GenBank/DDBJ databases">
        <title>Characteristics and mechanism of a salt-tolerant marine origin heterotrophic nitrifying- aerobic denitrifying bacteria Marinobacter xestospongiae HN1.</title>
        <authorList>
            <person name="Qi R."/>
        </authorList>
    </citation>
    <scope>NUCLEOTIDE SEQUENCE [LARGE SCALE GENOMIC DNA]</scope>
    <source>
        <strain evidence="7 8">HN1</strain>
    </source>
</reference>
<dbReference type="EC" id="5.1.3.14" evidence="4"/>
<name>A0ABU3VZM2_9GAMM</name>
<dbReference type="PANTHER" id="PTHR43174:SF2">
    <property type="entry name" value="UDP-N-ACETYLGLUCOSAMINE 2-EPIMERASE"/>
    <property type="match status" value="1"/>
</dbReference>
<dbReference type="EMBL" id="JAWIIJ010000009">
    <property type="protein sequence ID" value="MDV2079737.1"/>
    <property type="molecule type" value="Genomic_DNA"/>
</dbReference>
<dbReference type="GO" id="GO:0008761">
    <property type="term" value="F:UDP-N-acetylglucosamine 2-epimerase activity"/>
    <property type="evidence" value="ECO:0007669"/>
    <property type="project" value="UniProtKB-EC"/>
</dbReference>
<evidence type="ECO:0000313" key="7">
    <source>
        <dbReference type="EMBL" id="MDV2079737.1"/>
    </source>
</evidence>
<keyword evidence="1 5" id="KW-0413">Isomerase</keyword>
<dbReference type="InterPro" id="IPR029767">
    <property type="entry name" value="WecB-like"/>
</dbReference>
<feature type="domain" description="UDP-N-acetylglucosamine 2-epimerase" evidence="6">
    <location>
        <begin position="22"/>
        <end position="369"/>
    </location>
</feature>
<dbReference type="PANTHER" id="PTHR43174">
    <property type="entry name" value="UDP-N-ACETYLGLUCOSAMINE 2-EPIMERASE"/>
    <property type="match status" value="1"/>
</dbReference>
<dbReference type="InterPro" id="IPR003331">
    <property type="entry name" value="UDP_GlcNAc_Epimerase_2_dom"/>
</dbReference>
<dbReference type="CDD" id="cd03786">
    <property type="entry name" value="GTB_UDP-GlcNAc_2-Epimerase"/>
    <property type="match status" value="1"/>
</dbReference>